<evidence type="ECO:0000259" key="9">
    <source>
        <dbReference type="PROSITE" id="PS50902"/>
    </source>
</evidence>
<comment type="caution">
    <text evidence="10">The sequence shown here is derived from an EMBL/GenBank/DDBJ whole genome shotgun (WGS) entry which is preliminary data.</text>
</comment>
<keyword evidence="6 8" id="KW-0288">FMN</keyword>
<dbReference type="InterPro" id="IPR008254">
    <property type="entry name" value="Flavodoxin/NO_synth"/>
</dbReference>
<dbReference type="GO" id="GO:0009055">
    <property type="term" value="F:electron transfer activity"/>
    <property type="evidence" value="ECO:0007669"/>
    <property type="project" value="UniProtKB-UniRule"/>
</dbReference>
<gene>
    <name evidence="10" type="ORF">IDH44_21915</name>
</gene>
<dbReference type="PANTHER" id="PTHR42809:SF1">
    <property type="entry name" value="FLAVODOXIN 1"/>
    <property type="match status" value="1"/>
</dbReference>
<dbReference type="InterPro" id="IPR010087">
    <property type="entry name" value="Flav_short"/>
</dbReference>
<evidence type="ECO:0000256" key="5">
    <source>
        <dbReference type="ARBA" id="ARBA00022630"/>
    </source>
</evidence>
<evidence type="ECO:0000256" key="8">
    <source>
        <dbReference type="RuleBase" id="RU367037"/>
    </source>
</evidence>
<keyword evidence="7 8" id="KW-0249">Electron transport</keyword>
<dbReference type="NCBIfam" id="NF005216">
    <property type="entry name" value="PRK06703.1"/>
    <property type="match status" value="1"/>
</dbReference>
<dbReference type="NCBIfam" id="TIGR01753">
    <property type="entry name" value="flav_short"/>
    <property type="match status" value="1"/>
</dbReference>
<dbReference type="InterPro" id="IPR050619">
    <property type="entry name" value="Flavodoxin"/>
</dbReference>
<feature type="domain" description="Flavodoxin-like" evidence="9">
    <location>
        <begin position="4"/>
        <end position="143"/>
    </location>
</feature>
<dbReference type="NCBIfam" id="NF005246">
    <property type="entry name" value="PRK06756.1"/>
    <property type="match status" value="1"/>
</dbReference>
<dbReference type="EMBL" id="JACXIZ010000046">
    <property type="protein sequence ID" value="MBD2847860.1"/>
    <property type="molecule type" value="Genomic_DNA"/>
</dbReference>
<dbReference type="SUPFAM" id="SSF52218">
    <property type="entry name" value="Flavoproteins"/>
    <property type="match status" value="1"/>
</dbReference>
<evidence type="ECO:0000313" key="11">
    <source>
        <dbReference type="Proteomes" id="UP000621560"/>
    </source>
</evidence>
<dbReference type="InterPro" id="IPR001226">
    <property type="entry name" value="Flavodoxin_CS"/>
</dbReference>
<evidence type="ECO:0000256" key="7">
    <source>
        <dbReference type="ARBA" id="ARBA00022982"/>
    </source>
</evidence>
<dbReference type="Pfam" id="PF00258">
    <property type="entry name" value="Flavodoxin_1"/>
    <property type="match status" value="1"/>
</dbReference>
<keyword evidence="4 8" id="KW-0813">Transport</keyword>
<dbReference type="PROSITE" id="PS50902">
    <property type="entry name" value="FLAVODOXIN_LIKE"/>
    <property type="match status" value="1"/>
</dbReference>
<dbReference type="GO" id="GO:0010181">
    <property type="term" value="F:FMN binding"/>
    <property type="evidence" value="ECO:0007669"/>
    <property type="project" value="UniProtKB-UniRule"/>
</dbReference>
<evidence type="ECO:0000256" key="3">
    <source>
        <dbReference type="ARBA" id="ARBA00005267"/>
    </source>
</evidence>
<dbReference type="PANTHER" id="PTHR42809">
    <property type="entry name" value="FLAVODOXIN 2"/>
    <property type="match status" value="1"/>
</dbReference>
<dbReference type="Gene3D" id="3.40.50.360">
    <property type="match status" value="1"/>
</dbReference>
<protein>
    <recommendedName>
        <fullName evidence="8">Flavodoxin</fullName>
    </recommendedName>
</protein>
<reference evidence="10" key="1">
    <citation type="submission" date="2020-09" db="EMBL/GenBank/DDBJ databases">
        <title>A novel bacterium of genus Paenibacillus, isolated from South China Sea.</title>
        <authorList>
            <person name="Huang H."/>
            <person name="Mo K."/>
            <person name="Hu Y."/>
        </authorList>
    </citation>
    <scope>NUCLEOTIDE SEQUENCE</scope>
    <source>
        <strain evidence="10">IB182496</strain>
    </source>
</reference>
<dbReference type="AlphaFoldDB" id="A0A927GU75"/>
<organism evidence="10 11">
    <name type="scientific">Paenibacillus sabuli</name>
    <dbReference type="NCBI Taxonomy" id="2772509"/>
    <lineage>
        <taxon>Bacteria</taxon>
        <taxon>Bacillati</taxon>
        <taxon>Bacillota</taxon>
        <taxon>Bacilli</taxon>
        <taxon>Bacillales</taxon>
        <taxon>Paenibacillaceae</taxon>
        <taxon>Paenibacillus</taxon>
    </lineage>
</organism>
<sequence>MAKVIIVYASLGGNTEEMAEAVAAGVREAGIAPELQSVLDVEAPELEGYDAVALGAYTWGDGDLPDEFLDFYDGMDTLNLDGRICTTFGSADSSYPMYGAAVDLLADKLLERGAAQVLERLKIELAPSIEELGECRATGRRLAEALLAAQIG</sequence>
<dbReference type="Proteomes" id="UP000621560">
    <property type="component" value="Unassembled WGS sequence"/>
</dbReference>
<dbReference type="PROSITE" id="PS00201">
    <property type="entry name" value="FLAVODOXIN"/>
    <property type="match status" value="1"/>
</dbReference>
<evidence type="ECO:0000256" key="6">
    <source>
        <dbReference type="ARBA" id="ARBA00022643"/>
    </source>
</evidence>
<comment type="similarity">
    <text evidence="3 8">Belongs to the flavodoxin family.</text>
</comment>
<keyword evidence="11" id="KW-1185">Reference proteome</keyword>
<keyword evidence="5 8" id="KW-0285">Flavoprotein</keyword>
<evidence type="ECO:0000313" key="10">
    <source>
        <dbReference type="EMBL" id="MBD2847860.1"/>
    </source>
</evidence>
<proteinExistence type="inferred from homology"/>
<evidence type="ECO:0000256" key="1">
    <source>
        <dbReference type="ARBA" id="ARBA00001917"/>
    </source>
</evidence>
<dbReference type="RefSeq" id="WP_190920962.1">
    <property type="nucleotide sequence ID" value="NZ_JACXIZ010000046.1"/>
</dbReference>
<dbReference type="GO" id="GO:0016651">
    <property type="term" value="F:oxidoreductase activity, acting on NAD(P)H"/>
    <property type="evidence" value="ECO:0007669"/>
    <property type="project" value="UniProtKB-ARBA"/>
</dbReference>
<dbReference type="InterPro" id="IPR029039">
    <property type="entry name" value="Flavoprotein-like_sf"/>
</dbReference>
<evidence type="ECO:0000256" key="2">
    <source>
        <dbReference type="ARBA" id="ARBA00003297"/>
    </source>
</evidence>
<name>A0A927GU75_9BACL</name>
<comment type="cofactor">
    <cofactor evidence="1 8">
        <name>FMN</name>
        <dbReference type="ChEBI" id="CHEBI:58210"/>
    </cofactor>
</comment>
<evidence type="ECO:0000256" key="4">
    <source>
        <dbReference type="ARBA" id="ARBA00022448"/>
    </source>
</evidence>
<accession>A0A927GU75</accession>
<comment type="function">
    <text evidence="2 8">Low-potential electron donor to a number of redox enzymes.</text>
</comment>